<evidence type="ECO:0000313" key="2">
    <source>
        <dbReference type="EMBL" id="KJH50022.1"/>
    </source>
</evidence>
<feature type="region of interest" description="Disordered" evidence="1">
    <location>
        <begin position="233"/>
        <end position="252"/>
    </location>
</feature>
<keyword evidence="3" id="KW-1185">Reference proteome</keyword>
<gene>
    <name evidence="2" type="ORF">DICVIV_03823</name>
</gene>
<name>A0A0D8Y1I4_DICVI</name>
<feature type="region of interest" description="Disordered" evidence="1">
    <location>
        <begin position="99"/>
        <end position="120"/>
    </location>
</feature>
<accession>A0A0D8Y1I4</accession>
<dbReference type="STRING" id="29172.A0A0D8Y1I4"/>
<feature type="compositionally biased region" description="Basic and acidic residues" evidence="1">
    <location>
        <begin position="234"/>
        <end position="252"/>
    </location>
</feature>
<dbReference type="OrthoDB" id="5872155at2759"/>
<reference evidence="2 3" key="1">
    <citation type="submission" date="2013-11" db="EMBL/GenBank/DDBJ databases">
        <title>Draft genome of the bovine lungworm Dictyocaulus viviparus.</title>
        <authorList>
            <person name="Mitreva M."/>
        </authorList>
    </citation>
    <scope>NUCLEOTIDE SEQUENCE [LARGE SCALE GENOMIC DNA]</scope>
    <source>
        <strain evidence="2 3">HannoverDv2000</strain>
    </source>
</reference>
<protein>
    <submittedName>
        <fullName evidence="2">Uncharacterized protein</fullName>
    </submittedName>
</protein>
<dbReference type="EMBL" id="KN716217">
    <property type="protein sequence ID" value="KJH50022.1"/>
    <property type="molecule type" value="Genomic_DNA"/>
</dbReference>
<feature type="compositionally biased region" description="Polar residues" evidence="1">
    <location>
        <begin position="99"/>
        <end position="110"/>
    </location>
</feature>
<proteinExistence type="predicted"/>
<feature type="region of interest" description="Disordered" evidence="1">
    <location>
        <begin position="1"/>
        <end position="50"/>
    </location>
</feature>
<dbReference type="AlphaFoldDB" id="A0A0D8Y1I4"/>
<dbReference type="Proteomes" id="UP000053766">
    <property type="component" value="Unassembled WGS sequence"/>
</dbReference>
<reference evidence="3" key="2">
    <citation type="journal article" date="2016" name="Sci. Rep.">
        <title>Dictyocaulus viviparus genome, variome and transcriptome elucidate lungworm biology and support future intervention.</title>
        <authorList>
            <person name="McNulty S.N."/>
            <person name="Strube C."/>
            <person name="Rosa B.A."/>
            <person name="Martin J.C."/>
            <person name="Tyagi R."/>
            <person name="Choi Y.J."/>
            <person name="Wang Q."/>
            <person name="Hallsworth Pepin K."/>
            <person name="Zhang X."/>
            <person name="Ozersky P."/>
            <person name="Wilson R.K."/>
            <person name="Sternberg P.W."/>
            <person name="Gasser R.B."/>
            <person name="Mitreva M."/>
        </authorList>
    </citation>
    <scope>NUCLEOTIDE SEQUENCE [LARGE SCALE GENOMIC DNA]</scope>
    <source>
        <strain evidence="3">HannoverDv2000</strain>
    </source>
</reference>
<organism evidence="2 3">
    <name type="scientific">Dictyocaulus viviparus</name>
    <name type="common">Bovine lungworm</name>
    <dbReference type="NCBI Taxonomy" id="29172"/>
    <lineage>
        <taxon>Eukaryota</taxon>
        <taxon>Metazoa</taxon>
        <taxon>Ecdysozoa</taxon>
        <taxon>Nematoda</taxon>
        <taxon>Chromadorea</taxon>
        <taxon>Rhabditida</taxon>
        <taxon>Rhabditina</taxon>
        <taxon>Rhabditomorpha</taxon>
        <taxon>Strongyloidea</taxon>
        <taxon>Metastrongylidae</taxon>
        <taxon>Dictyocaulus</taxon>
    </lineage>
</organism>
<feature type="compositionally biased region" description="Low complexity" evidence="1">
    <location>
        <begin position="23"/>
        <end position="41"/>
    </location>
</feature>
<evidence type="ECO:0000313" key="3">
    <source>
        <dbReference type="Proteomes" id="UP000053766"/>
    </source>
</evidence>
<evidence type="ECO:0000256" key="1">
    <source>
        <dbReference type="SAM" id="MobiDB-lite"/>
    </source>
</evidence>
<feature type="compositionally biased region" description="Basic and acidic residues" evidence="1">
    <location>
        <begin position="111"/>
        <end position="120"/>
    </location>
</feature>
<sequence length="276" mass="31474">MDMEVSNLRDIVLPKDMTPTTTSPRISIDSASRSSTSSINSNMEDHSTRKHEQVIAVVDNEDPIISSTLAKSAENVSDEIRSSVDNKADLGIDSSHSYVTSTNEFSTKQRQPTERVGRGDDDFMNFEFPDVDLSHLSLVEREQIRAVMRMAEMDNLSSIRKPSHEIDRRTRENEGKFETSEERTQKMSLNNWSSELVSPTRESGYGTTSTSYDHELSDFAVKVDRVCDVLNDTNEVRDGARSRSDSREEDRRNDFDFTYKDVRFAEINDESFLDDK</sequence>